<organism evidence="3 4">
    <name type="scientific">Roseobacter sinensis</name>
    <dbReference type="NCBI Taxonomy" id="2931391"/>
    <lineage>
        <taxon>Bacteria</taxon>
        <taxon>Pseudomonadati</taxon>
        <taxon>Pseudomonadota</taxon>
        <taxon>Alphaproteobacteria</taxon>
        <taxon>Rhodobacterales</taxon>
        <taxon>Roseobacteraceae</taxon>
        <taxon>Roseobacter</taxon>
    </lineage>
</organism>
<dbReference type="Pfam" id="PF13649">
    <property type="entry name" value="Methyltransf_25"/>
    <property type="match status" value="1"/>
</dbReference>
<dbReference type="SUPFAM" id="SSF53335">
    <property type="entry name" value="S-adenosyl-L-methionine-dependent methyltransferases"/>
    <property type="match status" value="1"/>
</dbReference>
<dbReference type="PANTHER" id="PTHR43861">
    <property type="entry name" value="TRANS-ACONITATE 2-METHYLTRANSFERASE-RELATED"/>
    <property type="match status" value="1"/>
</dbReference>
<name>A0ABT3BKW0_9RHOB</name>
<dbReference type="Proteomes" id="UP001208690">
    <property type="component" value="Unassembled WGS sequence"/>
</dbReference>
<comment type="caution">
    <text evidence="3">The sequence shown here is derived from an EMBL/GenBank/DDBJ whole genome shotgun (WGS) entry which is preliminary data.</text>
</comment>
<gene>
    <name evidence="3" type="ORF">MUB52_22490</name>
</gene>
<keyword evidence="1" id="KW-0808">Transferase</keyword>
<dbReference type="RefSeq" id="WP_263846415.1">
    <property type="nucleotide sequence ID" value="NZ_JALIEB010000032.1"/>
</dbReference>
<dbReference type="InterPro" id="IPR029063">
    <property type="entry name" value="SAM-dependent_MTases_sf"/>
</dbReference>
<dbReference type="GO" id="GO:0032259">
    <property type="term" value="P:methylation"/>
    <property type="evidence" value="ECO:0007669"/>
    <property type="project" value="UniProtKB-KW"/>
</dbReference>
<feature type="domain" description="Methyltransferase" evidence="2">
    <location>
        <begin position="38"/>
        <end position="131"/>
    </location>
</feature>
<protein>
    <submittedName>
        <fullName evidence="3">Class I SAM-dependent methyltransferase</fullName>
    </submittedName>
</protein>
<sequence>MDALYQDRKLVDVYDAINSSREDFDFYISELPVPPATVLDIGCGTGTLALDIANRGYEVTAVDPAYQMIARAMQKDTSQTVTWVTGFVSDLANNLTFDVAIMTGHAFQCLLENAQISALFEAVEKRLRRGGSFWFETRNPASRPWLRWTPEYTAPPFDLGGGRTVEVVHQILRVNDDCVTFEERYNFSDDNKALISRSTLRFLELREIEALAVKSGLIHSQTFGNWSREPLMDDSPEIIIRLMKAA</sequence>
<evidence type="ECO:0000313" key="3">
    <source>
        <dbReference type="EMBL" id="MCV3274210.1"/>
    </source>
</evidence>
<dbReference type="Gene3D" id="3.40.50.150">
    <property type="entry name" value="Vaccinia Virus protein VP39"/>
    <property type="match status" value="1"/>
</dbReference>
<dbReference type="CDD" id="cd02440">
    <property type="entry name" value="AdoMet_MTases"/>
    <property type="match status" value="1"/>
</dbReference>
<evidence type="ECO:0000313" key="4">
    <source>
        <dbReference type="Proteomes" id="UP001208690"/>
    </source>
</evidence>
<proteinExistence type="predicted"/>
<evidence type="ECO:0000256" key="1">
    <source>
        <dbReference type="ARBA" id="ARBA00022679"/>
    </source>
</evidence>
<accession>A0ABT3BKW0</accession>
<keyword evidence="4" id="KW-1185">Reference proteome</keyword>
<dbReference type="EMBL" id="JALIEB010000032">
    <property type="protein sequence ID" value="MCV3274210.1"/>
    <property type="molecule type" value="Genomic_DNA"/>
</dbReference>
<dbReference type="GO" id="GO:0008168">
    <property type="term" value="F:methyltransferase activity"/>
    <property type="evidence" value="ECO:0007669"/>
    <property type="project" value="UniProtKB-KW"/>
</dbReference>
<evidence type="ECO:0000259" key="2">
    <source>
        <dbReference type="Pfam" id="PF13649"/>
    </source>
</evidence>
<dbReference type="InterPro" id="IPR041698">
    <property type="entry name" value="Methyltransf_25"/>
</dbReference>
<keyword evidence="3" id="KW-0489">Methyltransferase</keyword>
<reference evidence="3 4" key="1">
    <citation type="submission" date="2022-04" db="EMBL/GenBank/DDBJ databases">
        <title>Roseobacter sp. WL0113 is a bacterium isolated from neritic sediment.</title>
        <authorList>
            <person name="Wang L."/>
            <person name="He W."/>
            <person name="Zhang D.-F."/>
        </authorList>
    </citation>
    <scope>NUCLEOTIDE SEQUENCE [LARGE SCALE GENOMIC DNA]</scope>
    <source>
        <strain evidence="3 4">WL0113</strain>
    </source>
</reference>